<evidence type="ECO:0000256" key="2">
    <source>
        <dbReference type="ARBA" id="ARBA00005297"/>
    </source>
</evidence>
<comment type="similarity">
    <text evidence="2">Belongs to the isochorismate synthase family.</text>
</comment>
<comment type="catalytic activity">
    <reaction evidence="1">
        <text>chorismate = isochorismate</text>
        <dbReference type="Rhea" id="RHEA:18985"/>
        <dbReference type="ChEBI" id="CHEBI:29748"/>
        <dbReference type="ChEBI" id="CHEBI:29780"/>
        <dbReference type="EC" id="5.4.4.2"/>
    </reaction>
</comment>
<evidence type="ECO:0000256" key="1">
    <source>
        <dbReference type="ARBA" id="ARBA00000799"/>
    </source>
</evidence>
<dbReference type="InterPro" id="IPR005801">
    <property type="entry name" value="ADC_synthase"/>
</dbReference>
<sequence>MTVDVGEQEIIDAISSTSKTWVSIEVRLPRTLDPVTLFRKTNQEAGNRFYFRLNDNETAFFGCRIAKEFKNNHKNKRSMFKDWDRFKEDIALIHPSTTKHHLRIYGGFQFSTQRTSVEWRQFDMNHFILPEILISYIDGDTYFTYTKRRSDFSFEEFKAIYTCLSQFDSTAYTSDEADLYVCTQRDLDIDAWEHLVDQTIQNLKSDEKVVLSRRREIKFNTTIDIASVLERALKNEKNSYLFLIESGDDCFISQTPEQLFKVQDNMLSTKAVAGTIKRTQHAEQDQAQVKAFLQDTKNLGEHHIVVESILEDIKPFVKDVHYHKTPSILKNDHLYHLYTEIGGHLVTPNYIELIDVMHPTPALGGYPKAQAVQYIDTHEFNARGLYGAPVGMIDMYDDSEFIVAIRSMLINNDTALLFAGAGIVKDSNAKAEVAETALKFSPMMDALGVS</sequence>
<dbReference type="GO" id="GO:0009697">
    <property type="term" value="P:salicylic acid biosynthetic process"/>
    <property type="evidence" value="ECO:0007669"/>
    <property type="project" value="TreeGrafter"/>
</dbReference>
<dbReference type="GO" id="GO:0008909">
    <property type="term" value="F:isochorismate synthase activity"/>
    <property type="evidence" value="ECO:0007669"/>
    <property type="project" value="UniProtKB-EC"/>
</dbReference>
<dbReference type="PANTHER" id="PTHR42839:SF1">
    <property type="entry name" value="ISOCHORISMATE SYNTHASE MENF"/>
    <property type="match status" value="1"/>
</dbReference>
<organism evidence="7 8">
    <name type="scientific">Staphylococcus agnetis</name>
    <dbReference type="NCBI Taxonomy" id="985762"/>
    <lineage>
        <taxon>Bacteria</taxon>
        <taxon>Bacillati</taxon>
        <taxon>Bacillota</taxon>
        <taxon>Bacilli</taxon>
        <taxon>Bacillales</taxon>
        <taxon>Staphylococcaceae</taxon>
        <taxon>Staphylococcus</taxon>
    </lineage>
</organism>
<evidence type="ECO:0000313" key="7">
    <source>
        <dbReference type="EMBL" id="NJI02958.1"/>
    </source>
</evidence>
<dbReference type="GeneID" id="57691126"/>
<dbReference type="SUPFAM" id="SSF56322">
    <property type="entry name" value="ADC synthase"/>
    <property type="match status" value="1"/>
</dbReference>
<dbReference type="EC" id="5.4.4.2" evidence="3"/>
<reference evidence="7" key="1">
    <citation type="submission" date="2019-11" db="EMBL/GenBank/DDBJ databases">
        <title>Whole genome comparisons of Staphylococcus agnetis isolates from cattle and chickens.</title>
        <authorList>
            <person name="Rhoads D."/>
            <person name="Shwani A."/>
            <person name="Adkins P."/>
            <person name="Calcutt M."/>
            <person name="Middleton J."/>
        </authorList>
    </citation>
    <scope>NUCLEOTIDE SEQUENCE</scope>
    <source>
        <strain evidence="7">1387</strain>
    </source>
</reference>
<evidence type="ECO:0000313" key="8">
    <source>
        <dbReference type="Proteomes" id="UP000646308"/>
    </source>
</evidence>
<proteinExistence type="inferred from homology"/>
<dbReference type="Proteomes" id="UP000646308">
    <property type="component" value="Unassembled WGS sequence"/>
</dbReference>
<keyword evidence="4 7" id="KW-0413">Isomerase</keyword>
<accession>A0A2T4MKU1</accession>
<dbReference type="PANTHER" id="PTHR42839">
    <property type="entry name" value="ISOCHORISMATE SYNTHASE ENTC"/>
    <property type="match status" value="1"/>
</dbReference>
<dbReference type="Pfam" id="PF00425">
    <property type="entry name" value="Chorismate_bind"/>
    <property type="match status" value="1"/>
</dbReference>
<feature type="domain" description="Chorismate-utilising enzyme C-terminal" evidence="6">
    <location>
        <begin position="191"/>
        <end position="439"/>
    </location>
</feature>
<dbReference type="Gene3D" id="3.60.120.10">
    <property type="entry name" value="Anthranilate synthase"/>
    <property type="match status" value="1"/>
</dbReference>
<evidence type="ECO:0000256" key="4">
    <source>
        <dbReference type="ARBA" id="ARBA00023235"/>
    </source>
</evidence>
<dbReference type="AlphaFoldDB" id="A0A2T4MKU1"/>
<dbReference type="NCBIfam" id="TIGR00543">
    <property type="entry name" value="isochor_syn"/>
    <property type="match status" value="1"/>
</dbReference>
<gene>
    <name evidence="7" type="ORF">GLV84_08980</name>
</gene>
<comment type="caution">
    <text evidence="7">The sequence shown here is derived from an EMBL/GenBank/DDBJ whole genome shotgun (WGS) entry which is preliminary data.</text>
</comment>
<dbReference type="InterPro" id="IPR015890">
    <property type="entry name" value="Chorismate_C"/>
</dbReference>
<dbReference type="EMBL" id="WMFL01000080">
    <property type="protein sequence ID" value="NJI02958.1"/>
    <property type="molecule type" value="Genomic_DNA"/>
</dbReference>
<dbReference type="InterPro" id="IPR004561">
    <property type="entry name" value="IsoChor_synthase"/>
</dbReference>
<evidence type="ECO:0000256" key="3">
    <source>
        <dbReference type="ARBA" id="ARBA00012824"/>
    </source>
</evidence>
<protein>
    <recommendedName>
        <fullName evidence="3">isochorismate synthase</fullName>
        <ecNumber evidence="3">5.4.4.2</ecNumber>
    </recommendedName>
    <alternativeName>
        <fullName evidence="5">Isochorismate mutase</fullName>
    </alternativeName>
</protein>
<evidence type="ECO:0000259" key="6">
    <source>
        <dbReference type="Pfam" id="PF00425"/>
    </source>
</evidence>
<name>A0A2T4MKU1_9STAP</name>
<evidence type="ECO:0000256" key="5">
    <source>
        <dbReference type="ARBA" id="ARBA00041564"/>
    </source>
</evidence>
<dbReference type="RefSeq" id="WP_107368599.1">
    <property type="nucleotide sequence ID" value="NZ_CP045927.1"/>
</dbReference>